<gene>
    <name evidence="2" type="ORF">LACBIDRAFT_310185</name>
</gene>
<accession>B0DU16</accession>
<evidence type="ECO:0000256" key="1">
    <source>
        <dbReference type="SAM" id="MobiDB-lite"/>
    </source>
</evidence>
<dbReference type="HOGENOM" id="CLU_1468412_0_0_1"/>
<protein>
    <submittedName>
        <fullName evidence="2">Predicted protein</fullName>
    </submittedName>
</protein>
<dbReference type="InParanoid" id="B0DU16"/>
<feature type="compositionally biased region" description="Polar residues" evidence="1">
    <location>
        <begin position="1"/>
        <end position="13"/>
    </location>
</feature>
<feature type="region of interest" description="Disordered" evidence="1">
    <location>
        <begin position="1"/>
        <end position="128"/>
    </location>
</feature>
<dbReference type="KEGG" id="lbc:LACBIDRAFT_310185"/>
<dbReference type="OrthoDB" id="3203159at2759"/>
<name>B0DU16_LACBS</name>
<dbReference type="EMBL" id="DS547134">
    <property type="protein sequence ID" value="EDR02009.1"/>
    <property type="molecule type" value="Genomic_DNA"/>
</dbReference>
<organism evidence="3">
    <name type="scientific">Laccaria bicolor (strain S238N-H82 / ATCC MYA-4686)</name>
    <name type="common">Bicoloured deceiver</name>
    <name type="synonym">Laccaria laccata var. bicolor</name>
    <dbReference type="NCBI Taxonomy" id="486041"/>
    <lineage>
        <taxon>Eukaryota</taxon>
        <taxon>Fungi</taxon>
        <taxon>Dikarya</taxon>
        <taxon>Basidiomycota</taxon>
        <taxon>Agaricomycotina</taxon>
        <taxon>Agaricomycetes</taxon>
        <taxon>Agaricomycetidae</taxon>
        <taxon>Agaricales</taxon>
        <taxon>Agaricineae</taxon>
        <taxon>Hydnangiaceae</taxon>
        <taxon>Laccaria</taxon>
    </lineage>
</organism>
<feature type="compositionally biased region" description="Basic and acidic residues" evidence="1">
    <location>
        <begin position="82"/>
        <end position="94"/>
    </location>
</feature>
<dbReference type="AlphaFoldDB" id="B0DU16"/>
<dbReference type="RefSeq" id="XP_001887400.1">
    <property type="nucleotide sequence ID" value="XM_001887365.1"/>
</dbReference>
<feature type="compositionally biased region" description="Basic and acidic residues" evidence="1">
    <location>
        <begin position="35"/>
        <end position="64"/>
    </location>
</feature>
<evidence type="ECO:0000313" key="3">
    <source>
        <dbReference type="Proteomes" id="UP000001194"/>
    </source>
</evidence>
<dbReference type="Proteomes" id="UP000001194">
    <property type="component" value="Unassembled WGS sequence"/>
</dbReference>
<evidence type="ECO:0000313" key="2">
    <source>
        <dbReference type="EMBL" id="EDR02009.1"/>
    </source>
</evidence>
<dbReference type="GeneID" id="6082990"/>
<sequence length="184" mass="19859">MTFSHPTQNNLSQALKELFGIKESNTDTGEPLDFGSREGHLHESQSGDNESVHSHSHKSVDQTRKVQGGGGGGDPGDSDGDDSSHGKGGGDPHRNPRKPLTPNHSRRNPFGVASDESRDSASKPLLEPQSNLKLKVDAIPTWDGNPEGLRRWLLKVNSLAKRSQTVFKQLGTLIPTRLTGSAEI</sequence>
<reference evidence="2 3" key="1">
    <citation type="journal article" date="2008" name="Nature">
        <title>The genome of Laccaria bicolor provides insights into mycorrhizal symbiosis.</title>
        <authorList>
            <person name="Martin F."/>
            <person name="Aerts A."/>
            <person name="Ahren D."/>
            <person name="Brun A."/>
            <person name="Danchin E.G.J."/>
            <person name="Duchaussoy F."/>
            <person name="Gibon J."/>
            <person name="Kohler A."/>
            <person name="Lindquist E."/>
            <person name="Pereda V."/>
            <person name="Salamov A."/>
            <person name="Shapiro H.J."/>
            <person name="Wuyts J."/>
            <person name="Blaudez D."/>
            <person name="Buee M."/>
            <person name="Brokstein P."/>
            <person name="Canbaeck B."/>
            <person name="Cohen D."/>
            <person name="Courty P.E."/>
            <person name="Coutinho P.M."/>
            <person name="Delaruelle C."/>
            <person name="Detter J.C."/>
            <person name="Deveau A."/>
            <person name="DiFazio S."/>
            <person name="Duplessis S."/>
            <person name="Fraissinet-Tachet L."/>
            <person name="Lucic E."/>
            <person name="Frey-Klett P."/>
            <person name="Fourrey C."/>
            <person name="Feussner I."/>
            <person name="Gay G."/>
            <person name="Grimwood J."/>
            <person name="Hoegger P.J."/>
            <person name="Jain P."/>
            <person name="Kilaru S."/>
            <person name="Labbe J."/>
            <person name="Lin Y.C."/>
            <person name="Legue V."/>
            <person name="Le Tacon F."/>
            <person name="Marmeisse R."/>
            <person name="Melayah D."/>
            <person name="Montanini B."/>
            <person name="Muratet M."/>
            <person name="Nehls U."/>
            <person name="Niculita-Hirzel H."/>
            <person name="Oudot-Le Secq M.P."/>
            <person name="Peter M."/>
            <person name="Quesneville H."/>
            <person name="Rajashekar B."/>
            <person name="Reich M."/>
            <person name="Rouhier N."/>
            <person name="Schmutz J."/>
            <person name="Yin T."/>
            <person name="Chalot M."/>
            <person name="Henrissat B."/>
            <person name="Kuees U."/>
            <person name="Lucas S."/>
            <person name="Van de Peer Y."/>
            <person name="Podila G.K."/>
            <person name="Polle A."/>
            <person name="Pukkila P.J."/>
            <person name="Richardson P.M."/>
            <person name="Rouze P."/>
            <person name="Sanders I.R."/>
            <person name="Stajich J.E."/>
            <person name="Tunlid A."/>
            <person name="Tuskan G."/>
            <person name="Grigoriev I.V."/>
        </authorList>
    </citation>
    <scope>NUCLEOTIDE SEQUENCE [LARGE SCALE GENOMIC DNA]</scope>
    <source>
        <strain evidence="3">S238N-H82 / ATCC MYA-4686</strain>
    </source>
</reference>
<keyword evidence="3" id="KW-1185">Reference proteome</keyword>
<proteinExistence type="predicted"/>